<accession>A0ABW5JIN6</accession>
<dbReference type="InterPro" id="IPR050178">
    <property type="entry name" value="AspA/AstE_fam"/>
</dbReference>
<dbReference type="PANTHER" id="PTHR15162:SF7">
    <property type="entry name" value="SUCCINYLGLUTAMATE DESUCCINYLASE"/>
    <property type="match status" value="1"/>
</dbReference>
<gene>
    <name evidence="6" type="ORF">ACFSVN_04195</name>
</gene>
<evidence type="ECO:0000256" key="2">
    <source>
        <dbReference type="ARBA" id="ARBA00022723"/>
    </source>
</evidence>
<keyword evidence="3" id="KW-0378">Hydrolase</keyword>
<dbReference type="PANTHER" id="PTHR15162">
    <property type="entry name" value="ASPARTOACYLASE"/>
    <property type="match status" value="1"/>
</dbReference>
<keyword evidence="7" id="KW-1185">Reference proteome</keyword>
<evidence type="ECO:0000256" key="4">
    <source>
        <dbReference type="ARBA" id="ARBA00022833"/>
    </source>
</evidence>
<dbReference type="EMBL" id="JBHULI010000005">
    <property type="protein sequence ID" value="MFD2531640.1"/>
    <property type="molecule type" value="Genomic_DNA"/>
</dbReference>
<evidence type="ECO:0000313" key="6">
    <source>
        <dbReference type="EMBL" id="MFD2531640.1"/>
    </source>
</evidence>
<evidence type="ECO:0000313" key="7">
    <source>
        <dbReference type="Proteomes" id="UP001597460"/>
    </source>
</evidence>
<protein>
    <submittedName>
        <fullName evidence="6">Succinylglutamate desuccinylase/aspartoacylase family protein</fullName>
    </submittedName>
</protein>
<feature type="domain" description="Succinylglutamate desuccinylase/Aspartoacylase catalytic" evidence="5">
    <location>
        <begin position="37"/>
        <end position="220"/>
    </location>
</feature>
<dbReference type="InterPro" id="IPR055438">
    <property type="entry name" value="AstE_AspA_cat"/>
</dbReference>
<reference evidence="7" key="1">
    <citation type="journal article" date="2019" name="Int. J. Syst. Evol. Microbiol.">
        <title>The Global Catalogue of Microorganisms (GCM) 10K type strain sequencing project: providing services to taxonomists for standard genome sequencing and annotation.</title>
        <authorList>
            <consortium name="The Broad Institute Genomics Platform"/>
            <consortium name="The Broad Institute Genome Sequencing Center for Infectious Disease"/>
            <person name="Wu L."/>
            <person name="Ma J."/>
        </authorList>
    </citation>
    <scope>NUCLEOTIDE SEQUENCE [LARGE SCALE GENOMIC DNA]</scope>
    <source>
        <strain evidence="7">KCTC 52042</strain>
    </source>
</reference>
<organism evidence="6 7">
    <name type="scientific">Gracilimonas halophila</name>
    <dbReference type="NCBI Taxonomy" id="1834464"/>
    <lineage>
        <taxon>Bacteria</taxon>
        <taxon>Pseudomonadati</taxon>
        <taxon>Balneolota</taxon>
        <taxon>Balneolia</taxon>
        <taxon>Balneolales</taxon>
        <taxon>Balneolaceae</taxon>
        <taxon>Gracilimonas</taxon>
    </lineage>
</organism>
<keyword evidence="2" id="KW-0479">Metal-binding</keyword>
<keyword evidence="4" id="KW-0862">Zinc</keyword>
<evidence type="ECO:0000259" key="5">
    <source>
        <dbReference type="Pfam" id="PF24827"/>
    </source>
</evidence>
<comment type="cofactor">
    <cofactor evidence="1">
        <name>Zn(2+)</name>
        <dbReference type="ChEBI" id="CHEBI:29105"/>
    </cofactor>
</comment>
<sequence>MPFLKQNILQDTKEEISKTDNIQYSDRMIGDLTGDHPGPTVIALAGIHGNEPTGIEAIRHIFENLETKKSEFHGRFIGLIGNIEALRERKRYIDEDMNRIWFTSILDKIRRTPIEEVKTAERRETKKLLEVIDPIVKEDSEHPVIFVDLHSFSAESGLFVISTRDGRNVELLAQLRVPIIFGIEKALHGTALKYIQNTGNIGFAFETGQHFTEFAEDNAKAGLMCLLVASGCILASEIDDFIRYYDYLNTQTEDLPHKVEFLYKHIIEPDDRFEMRPGFKNFDRVQKGDWLANDRHGKILAQRSGYILMPLYQQQGEDGFFIVEECE</sequence>
<dbReference type="RefSeq" id="WP_390299069.1">
    <property type="nucleotide sequence ID" value="NZ_JBHULI010000005.1"/>
</dbReference>
<evidence type="ECO:0000256" key="1">
    <source>
        <dbReference type="ARBA" id="ARBA00001947"/>
    </source>
</evidence>
<proteinExistence type="predicted"/>
<dbReference type="Proteomes" id="UP001597460">
    <property type="component" value="Unassembled WGS sequence"/>
</dbReference>
<evidence type="ECO:0000256" key="3">
    <source>
        <dbReference type="ARBA" id="ARBA00022801"/>
    </source>
</evidence>
<dbReference type="Gene3D" id="3.40.630.10">
    <property type="entry name" value="Zn peptidases"/>
    <property type="match status" value="1"/>
</dbReference>
<comment type="caution">
    <text evidence="6">The sequence shown here is derived from an EMBL/GenBank/DDBJ whole genome shotgun (WGS) entry which is preliminary data.</text>
</comment>
<dbReference type="SUPFAM" id="SSF53187">
    <property type="entry name" value="Zn-dependent exopeptidases"/>
    <property type="match status" value="1"/>
</dbReference>
<name>A0ABW5JIN6_9BACT</name>
<dbReference type="Pfam" id="PF24827">
    <property type="entry name" value="AstE_AspA_cat"/>
    <property type="match status" value="1"/>
</dbReference>